<keyword evidence="9" id="KW-0812">Transmembrane</keyword>
<accession>A0A0S3TAS9</accession>
<feature type="domain" description="Leucine-rich repeat-containing N-terminal plant-type" evidence="19">
    <location>
        <begin position="41"/>
        <end position="82"/>
    </location>
</feature>
<evidence type="ECO:0000256" key="4">
    <source>
        <dbReference type="ARBA" id="ARBA00009592"/>
    </source>
</evidence>
<dbReference type="InterPro" id="IPR055414">
    <property type="entry name" value="LRR_R13L4/SHOC2-like"/>
</dbReference>
<evidence type="ECO:0000259" key="20">
    <source>
        <dbReference type="Pfam" id="PF23598"/>
    </source>
</evidence>
<dbReference type="AlphaFoldDB" id="A0A0S3TAS9"/>
<evidence type="ECO:0000256" key="15">
    <source>
        <dbReference type="ARBA" id="ARBA00023157"/>
    </source>
</evidence>
<dbReference type="SMART" id="SM00369">
    <property type="entry name" value="LRR_TYP"/>
    <property type="match status" value="11"/>
</dbReference>
<dbReference type="InterPro" id="IPR032675">
    <property type="entry name" value="LRR_dom_sf"/>
</dbReference>
<keyword evidence="5" id="KW-1003">Cell membrane</keyword>
<keyword evidence="6" id="KW-0134">Cell wall</keyword>
<evidence type="ECO:0000256" key="6">
    <source>
        <dbReference type="ARBA" id="ARBA00022512"/>
    </source>
</evidence>
<dbReference type="InterPro" id="IPR046956">
    <property type="entry name" value="RLP23-like"/>
</dbReference>
<dbReference type="Pfam" id="PF00560">
    <property type="entry name" value="LRR_1"/>
    <property type="match status" value="8"/>
</dbReference>
<dbReference type="FunFam" id="3.80.10.10:FF:000400">
    <property type="entry name" value="Nuclear pore complex protein NUP107"/>
    <property type="match status" value="1"/>
</dbReference>
<dbReference type="InterPro" id="IPR001611">
    <property type="entry name" value="Leu-rich_rpt"/>
</dbReference>
<dbReference type="SMART" id="SM00365">
    <property type="entry name" value="LRR_SD22"/>
    <property type="match status" value="8"/>
</dbReference>
<gene>
    <name evidence="21" type="primary">Vigan.11G154700</name>
    <name evidence="21" type="ORF">VIGAN_11154700</name>
</gene>
<evidence type="ECO:0000256" key="2">
    <source>
        <dbReference type="ARBA" id="ARBA00004191"/>
    </source>
</evidence>
<dbReference type="GO" id="GO:0006952">
    <property type="term" value="P:defense response"/>
    <property type="evidence" value="ECO:0007669"/>
    <property type="project" value="UniProtKB-KW"/>
</dbReference>
<dbReference type="Pfam" id="PF23598">
    <property type="entry name" value="LRR_14"/>
    <property type="match status" value="1"/>
</dbReference>
<evidence type="ECO:0000256" key="8">
    <source>
        <dbReference type="ARBA" id="ARBA00022614"/>
    </source>
</evidence>
<evidence type="ECO:0000256" key="11">
    <source>
        <dbReference type="ARBA" id="ARBA00022737"/>
    </source>
</evidence>
<evidence type="ECO:0000256" key="5">
    <source>
        <dbReference type="ARBA" id="ARBA00022475"/>
    </source>
</evidence>
<dbReference type="InterPro" id="IPR003591">
    <property type="entry name" value="Leu-rich_rpt_typical-subtyp"/>
</dbReference>
<evidence type="ECO:0000256" key="3">
    <source>
        <dbReference type="ARBA" id="ARBA00004251"/>
    </source>
</evidence>
<name>A0A0S3TAS9_PHAAN</name>
<evidence type="ECO:0000256" key="1">
    <source>
        <dbReference type="ARBA" id="ARBA00004170"/>
    </source>
</evidence>
<keyword evidence="15" id="KW-1015">Disulfide bond</keyword>
<dbReference type="SUPFAM" id="SSF52047">
    <property type="entry name" value="RNI-like"/>
    <property type="match status" value="2"/>
</dbReference>
<evidence type="ECO:0000256" key="12">
    <source>
        <dbReference type="ARBA" id="ARBA00022821"/>
    </source>
</evidence>
<keyword evidence="22" id="KW-1185">Reference proteome</keyword>
<dbReference type="Pfam" id="PF13855">
    <property type="entry name" value="LRR_8"/>
    <property type="match status" value="1"/>
</dbReference>
<evidence type="ECO:0000256" key="13">
    <source>
        <dbReference type="ARBA" id="ARBA00022989"/>
    </source>
</evidence>
<dbReference type="FunFam" id="3.80.10.10:FF:001347">
    <property type="entry name" value="LRR receptor-like serine/threonine-protein kinase GSO2"/>
    <property type="match status" value="1"/>
</dbReference>
<dbReference type="PRINTS" id="PR00019">
    <property type="entry name" value="LEURICHRPT"/>
</dbReference>
<dbReference type="FunFam" id="3.80.10.10:FF:000041">
    <property type="entry name" value="LRR receptor-like serine/threonine-protein kinase ERECTA"/>
    <property type="match status" value="2"/>
</dbReference>
<comment type="similarity">
    <text evidence="4">Belongs to the RLP family.</text>
</comment>
<keyword evidence="13" id="KW-1133">Transmembrane helix</keyword>
<evidence type="ECO:0000313" key="22">
    <source>
        <dbReference type="Proteomes" id="UP000291084"/>
    </source>
</evidence>
<dbReference type="PROSITE" id="PS51450">
    <property type="entry name" value="LRR"/>
    <property type="match status" value="2"/>
</dbReference>
<proteinExistence type="inferred from homology"/>
<organism evidence="21 22">
    <name type="scientific">Vigna angularis var. angularis</name>
    <dbReference type="NCBI Taxonomy" id="157739"/>
    <lineage>
        <taxon>Eukaryota</taxon>
        <taxon>Viridiplantae</taxon>
        <taxon>Streptophyta</taxon>
        <taxon>Embryophyta</taxon>
        <taxon>Tracheophyta</taxon>
        <taxon>Spermatophyta</taxon>
        <taxon>Magnoliopsida</taxon>
        <taxon>eudicotyledons</taxon>
        <taxon>Gunneridae</taxon>
        <taxon>Pentapetalae</taxon>
        <taxon>rosids</taxon>
        <taxon>fabids</taxon>
        <taxon>Fabales</taxon>
        <taxon>Fabaceae</taxon>
        <taxon>Papilionoideae</taxon>
        <taxon>50 kb inversion clade</taxon>
        <taxon>NPAAA clade</taxon>
        <taxon>indigoferoid/millettioid clade</taxon>
        <taxon>Phaseoleae</taxon>
        <taxon>Vigna</taxon>
    </lineage>
</organism>
<reference evidence="21 22" key="1">
    <citation type="journal article" date="2015" name="Sci. Rep.">
        <title>The power of single molecule real-time sequencing technology in the de novo assembly of a eukaryotic genome.</title>
        <authorList>
            <person name="Sakai H."/>
            <person name="Naito K."/>
            <person name="Ogiso-Tanaka E."/>
            <person name="Takahashi Y."/>
            <person name="Iseki K."/>
            <person name="Muto C."/>
            <person name="Satou K."/>
            <person name="Teruya K."/>
            <person name="Shiroma A."/>
            <person name="Shimoji M."/>
            <person name="Hirano T."/>
            <person name="Itoh T."/>
            <person name="Kaga A."/>
            <person name="Tomooka N."/>
        </authorList>
    </citation>
    <scope>NUCLEOTIDE SEQUENCE [LARGE SCALE GENOMIC DNA]</scope>
    <source>
        <strain evidence="22">cv. Shumari</strain>
    </source>
</reference>
<evidence type="ECO:0000256" key="16">
    <source>
        <dbReference type="ARBA" id="ARBA00023170"/>
    </source>
</evidence>
<evidence type="ECO:0000256" key="7">
    <source>
        <dbReference type="ARBA" id="ARBA00022525"/>
    </source>
</evidence>
<dbReference type="PANTHER" id="PTHR48063:SF98">
    <property type="entry name" value="LRR RECEPTOR-LIKE SERINE_THREONINE-PROTEIN KINASE FLS2"/>
    <property type="match status" value="1"/>
</dbReference>
<comment type="similarity">
    <text evidence="18">Belongs to the polygalacturonase-inhibiting protein family.</text>
</comment>
<dbReference type="Proteomes" id="UP000291084">
    <property type="component" value="Chromosome 11"/>
</dbReference>
<sequence length="866" mass="97865">MSNYIMPNYYLKVFYVLVLLLLPAAGSILGFNSTAQIKCIDRERQALLNFKHGLIDFFDMLSTWRDDDNSRDCCKWKGIQCDPQTGHVTVLRLRGGSFPQYLTGTVNITSLLALQNIQHLDLSSNRFLWSHIPELMGSLTNLRYLNLSYSYFCGNIPTQLGSLTHLLSLDLSHNYLLRGDIPYKLGSLTNLRYLDLSYNNLDGKIPSQIGNLSQLKYLDLSENSFSRTLSFQVGNFPSLDTLRLAGDFDVKAKDAKWLSNLGSLTHLAFNGIHNAEALQMIHSPKLRELRLVDCSLSDTHIHSLFYSRSNFSNSLTILDLSSNMLTSSTFQLLSNFSLNLQELYLSQNNIVLSSPVHSTFPSLVILDLSYNKMTSSVFQCIFNFSSKLQNLYLRNCSLRDDSFLMSAISITNSSSSLVSLDLSSNLLKSSSIFYWFFNCTTNLRTLELNDNMLEGPIPDGFGKEMNSLEVLSLFRNKLQGEIPSFFGNMCTLQSLDLSNNKLSGNISSFIQNSSWCNKQVFQSLFLSDNQITGILPMSIALLSELEILLLDGNCLEGDVTESHLSKFSKLRLLSLSDNSLSLKIVPNWVPPFQIISLELRSCKLGPSFPSWLQTQRSLLYLDISENRLNGSVPKWFWNNLHNVESLYMSQNNISGAIPNNISLKLFNRPSIFLNSNNFEGKIPQFLLQASDLRLSDNKFSDLFSFVCDQRTYVMATLDLSNNQLKGQLPDCWKSVHQLLFLDLSNNKLSGKIPVSMDSLVELEVLVLRNNNLTGELASTLKNCSNLIMLDVAENMFFGPIPSWIGENMQQLIILNMRGNHFSGHFPIQLCYLKHIQFLDLSRNMLSKGIPSCLKNLTDDGKEHQHK</sequence>
<keyword evidence="10" id="KW-0732">Signal</keyword>
<evidence type="ECO:0000256" key="18">
    <source>
        <dbReference type="ARBA" id="ARBA00038043"/>
    </source>
</evidence>
<evidence type="ECO:0000259" key="19">
    <source>
        <dbReference type="Pfam" id="PF08263"/>
    </source>
</evidence>
<evidence type="ECO:0000256" key="9">
    <source>
        <dbReference type="ARBA" id="ARBA00022692"/>
    </source>
</evidence>
<feature type="domain" description="Disease resistance R13L4/SHOC-2-like LRR" evidence="20">
    <location>
        <begin position="184"/>
        <end position="395"/>
    </location>
</feature>
<evidence type="ECO:0000256" key="14">
    <source>
        <dbReference type="ARBA" id="ARBA00023136"/>
    </source>
</evidence>
<keyword evidence="14" id="KW-0472">Membrane</keyword>
<keyword evidence="16" id="KW-0675">Receptor</keyword>
<keyword evidence="8" id="KW-0433">Leucine-rich repeat</keyword>
<evidence type="ECO:0000313" key="21">
    <source>
        <dbReference type="EMBL" id="BAU02117.1"/>
    </source>
</evidence>
<dbReference type="Pfam" id="PF08263">
    <property type="entry name" value="LRRNT_2"/>
    <property type="match status" value="1"/>
</dbReference>
<dbReference type="Gene3D" id="3.80.10.10">
    <property type="entry name" value="Ribonuclease Inhibitor"/>
    <property type="match status" value="5"/>
</dbReference>
<evidence type="ECO:0000256" key="10">
    <source>
        <dbReference type="ARBA" id="ARBA00022729"/>
    </source>
</evidence>
<keyword evidence="17" id="KW-0325">Glycoprotein</keyword>
<protein>
    <submittedName>
        <fullName evidence="21">Uncharacterized protein</fullName>
    </submittedName>
</protein>
<keyword evidence="7" id="KW-0964">Secreted</keyword>
<dbReference type="GO" id="GO:0005886">
    <property type="term" value="C:plasma membrane"/>
    <property type="evidence" value="ECO:0007669"/>
    <property type="project" value="UniProtKB-SubCell"/>
</dbReference>
<dbReference type="InterPro" id="IPR013210">
    <property type="entry name" value="LRR_N_plant-typ"/>
</dbReference>
<dbReference type="PANTHER" id="PTHR48063">
    <property type="entry name" value="LRR RECEPTOR-LIKE KINASE"/>
    <property type="match status" value="1"/>
</dbReference>
<keyword evidence="12" id="KW-0611">Plant defense</keyword>
<dbReference type="EMBL" id="AP015044">
    <property type="protein sequence ID" value="BAU02117.1"/>
    <property type="molecule type" value="Genomic_DNA"/>
</dbReference>
<comment type="subcellular location">
    <subcellularLocation>
        <location evidence="3">Cell membrane</location>
        <topology evidence="3">Single-pass type I membrane protein</topology>
    </subcellularLocation>
    <subcellularLocation>
        <location evidence="1">Membrane</location>
        <topology evidence="1">Peripheral membrane protein</topology>
    </subcellularLocation>
    <subcellularLocation>
        <location evidence="2">Secreted</location>
        <location evidence="2">Cell wall</location>
    </subcellularLocation>
</comment>
<evidence type="ECO:0000256" key="17">
    <source>
        <dbReference type="ARBA" id="ARBA00023180"/>
    </source>
</evidence>
<dbReference type="SUPFAM" id="SSF52058">
    <property type="entry name" value="L domain-like"/>
    <property type="match status" value="1"/>
</dbReference>
<keyword evidence="11" id="KW-0677">Repeat</keyword>